<feature type="active site" description="Proton donor/acceptor" evidence="5">
    <location>
        <position position="141"/>
    </location>
</feature>
<feature type="binding site" evidence="5">
    <location>
        <begin position="168"/>
        <end position="171"/>
    </location>
    <ligand>
        <name>NADP(+)</name>
        <dbReference type="ChEBI" id="CHEBI:58349"/>
    </ligand>
</feature>
<dbReference type="Pfam" id="PF01370">
    <property type="entry name" value="Epimerase"/>
    <property type="match status" value="1"/>
</dbReference>
<feature type="site" description="Important for catalytic activity" evidence="5">
    <location>
        <position position="114"/>
    </location>
</feature>
<keyword evidence="4 5" id="KW-0413">Isomerase</keyword>
<dbReference type="PANTHER" id="PTHR43238:SF1">
    <property type="entry name" value="GDP-L-FUCOSE SYNTHASE"/>
    <property type="match status" value="1"/>
</dbReference>
<feature type="binding site" evidence="5">
    <location>
        <begin position="16"/>
        <end position="22"/>
    </location>
    <ligand>
        <name>NADP(+)</name>
        <dbReference type="ChEBI" id="CHEBI:58349"/>
    </ligand>
</feature>
<gene>
    <name evidence="5 7" type="primary">fcl</name>
    <name evidence="7" type="ORF">GCM10010862_22220</name>
</gene>
<dbReference type="Gene3D" id="3.90.25.10">
    <property type="entry name" value="UDP-galactose 4-epimerase, domain 1"/>
    <property type="match status" value="1"/>
</dbReference>
<comment type="pathway">
    <text evidence="5">Nucleotide-sugar biosynthesis; GDP-L-fucose biosynthesis via de novo pathway; GDP-L-fucose from GDP-alpha-D-mannose: step 2/2.</text>
</comment>
<proteinExistence type="inferred from homology"/>
<feature type="binding site" evidence="5">
    <location>
        <position position="145"/>
    </location>
    <ligand>
        <name>NADP(+)</name>
        <dbReference type="ChEBI" id="CHEBI:58349"/>
    </ligand>
</feature>
<feature type="binding site" evidence="5">
    <location>
        <position position="274"/>
    </location>
    <ligand>
        <name>substrate</name>
    </ligand>
</feature>
<dbReference type="CDD" id="cd05239">
    <property type="entry name" value="GDP_FS_SDR_e"/>
    <property type="match status" value="1"/>
</dbReference>
<dbReference type="PANTHER" id="PTHR43238">
    <property type="entry name" value="GDP-L-FUCOSE SYNTHASE"/>
    <property type="match status" value="1"/>
</dbReference>
<dbReference type="Gene3D" id="3.40.50.720">
    <property type="entry name" value="NAD(P)-binding Rossmann-like Domain"/>
    <property type="match status" value="1"/>
</dbReference>
<evidence type="ECO:0000256" key="2">
    <source>
        <dbReference type="ARBA" id="ARBA00022857"/>
    </source>
</evidence>
<feature type="binding site" evidence="5">
    <location>
        <position position="207"/>
    </location>
    <ligand>
        <name>substrate</name>
    </ligand>
</feature>
<keyword evidence="8" id="KW-1185">Reference proteome</keyword>
<keyword evidence="5" id="KW-0511">Multifunctional enzyme</keyword>
<feature type="binding site" evidence="5">
    <location>
        <position position="214"/>
    </location>
    <ligand>
        <name>substrate</name>
    </ligand>
</feature>
<feature type="domain" description="NAD-dependent epimerase/dehydratase" evidence="6">
    <location>
        <begin position="13"/>
        <end position="242"/>
    </location>
</feature>
<evidence type="ECO:0000259" key="6">
    <source>
        <dbReference type="Pfam" id="PF01370"/>
    </source>
</evidence>
<evidence type="ECO:0000313" key="8">
    <source>
        <dbReference type="Proteomes" id="UP001156691"/>
    </source>
</evidence>
<evidence type="ECO:0000256" key="5">
    <source>
        <dbReference type="HAMAP-Rule" id="MF_00956"/>
    </source>
</evidence>
<evidence type="ECO:0000256" key="4">
    <source>
        <dbReference type="ARBA" id="ARBA00023235"/>
    </source>
</evidence>
<dbReference type="EC" id="1.1.1.271" evidence="5"/>
<reference evidence="8" key="1">
    <citation type="journal article" date="2019" name="Int. J. Syst. Evol. Microbiol.">
        <title>The Global Catalogue of Microorganisms (GCM) 10K type strain sequencing project: providing services to taxonomists for standard genome sequencing and annotation.</title>
        <authorList>
            <consortium name="The Broad Institute Genomics Platform"/>
            <consortium name="The Broad Institute Genome Sequencing Center for Infectious Disease"/>
            <person name="Wu L."/>
            <person name="Ma J."/>
        </authorList>
    </citation>
    <scope>NUCLEOTIDE SEQUENCE [LARGE SCALE GENOMIC DNA]</scope>
    <source>
        <strain evidence="8">NBRC 112416</strain>
    </source>
</reference>
<comment type="caution">
    <text evidence="7">The sequence shown here is derived from an EMBL/GenBank/DDBJ whole genome shotgun (WGS) entry which is preliminary data.</text>
</comment>
<comment type="catalytic activity">
    <reaction evidence="5">
        <text>GDP-beta-L-fucose + NADP(+) = GDP-4-dehydro-alpha-D-rhamnose + NADPH + H(+)</text>
        <dbReference type="Rhea" id="RHEA:18885"/>
        <dbReference type="ChEBI" id="CHEBI:15378"/>
        <dbReference type="ChEBI" id="CHEBI:57273"/>
        <dbReference type="ChEBI" id="CHEBI:57783"/>
        <dbReference type="ChEBI" id="CHEBI:57964"/>
        <dbReference type="ChEBI" id="CHEBI:58349"/>
        <dbReference type="EC" id="1.1.1.271"/>
    </reaction>
</comment>
<comment type="similarity">
    <text evidence="1 5">Belongs to the NAD(P)-dependent epimerase/dehydratase family. Fucose synthase subfamily.</text>
</comment>
<keyword evidence="3 5" id="KW-0560">Oxidoreductase</keyword>
<feature type="binding site" evidence="5">
    <location>
        <position position="192"/>
    </location>
    <ligand>
        <name>substrate</name>
    </ligand>
</feature>
<dbReference type="RefSeq" id="WP_284340406.1">
    <property type="nucleotide sequence ID" value="NZ_BSNS01000011.1"/>
</dbReference>
<dbReference type="Proteomes" id="UP001156691">
    <property type="component" value="Unassembled WGS sequence"/>
</dbReference>
<dbReference type="SUPFAM" id="SSF51735">
    <property type="entry name" value="NAD(P)-binding Rossmann-fold domains"/>
    <property type="match status" value="1"/>
</dbReference>
<dbReference type="InterPro" id="IPR001509">
    <property type="entry name" value="Epimerase_deHydtase"/>
</dbReference>
<feature type="site" description="Important for catalytic activity" evidence="5">
    <location>
        <position position="112"/>
    </location>
</feature>
<protein>
    <recommendedName>
        <fullName evidence="5">GDP-L-fucose synthase</fullName>
        <ecNumber evidence="5">1.1.1.271</ecNumber>
    </recommendedName>
    <alternativeName>
        <fullName evidence="5">GDP-4-keto-6-deoxy-D-mannose-3,5-epimerase-4-reductase</fullName>
    </alternativeName>
</protein>
<sequence>MAASYELAGKKVWVAGHRGMVGSAVVRRLASEGCEILTAGRETVDLRRQNEVEAFLEGARPSAIVMAAARVGGILANDSYPADFLYENLMIEANIVAAAHEVGVERFLFLGSSCIYPKFAPQPIPESALLTGPLEPTNEWYAIAKIAGIKLIEAFRRQHGRDYISAMPTNLYGPEDNFDLTSSHVLPALIRKAHEAKARGDKEIVIWGTGTPRREFLHADDCADALVFLLKTYSNTEHINVGSGEDVTILDLTRMVCRVVGFEGQIVQDLEKPDGTPRKLMSADRLRALGWSPRISLEEGIGHTYRWFLDHHPDARFPSSSSTIDRS</sequence>
<comment type="function">
    <text evidence="5">Catalyzes the two-step NADP-dependent conversion of GDP-4-dehydro-6-deoxy-D-mannose to GDP-fucose, involving an epimerase and a reductase reaction.</text>
</comment>
<accession>A0ABQ5W529</accession>
<dbReference type="InterPro" id="IPR036291">
    <property type="entry name" value="NAD(P)-bd_dom_sf"/>
</dbReference>
<dbReference type="EMBL" id="BSNS01000011">
    <property type="protein sequence ID" value="GLQ54963.1"/>
    <property type="molecule type" value="Genomic_DNA"/>
</dbReference>
<feature type="binding site" evidence="5">
    <location>
        <position position="184"/>
    </location>
    <ligand>
        <name>NADP(+)</name>
        <dbReference type="ChEBI" id="CHEBI:58349"/>
    </ligand>
</feature>
<organism evidence="7 8">
    <name type="scientific">Devosia nitrariae</name>
    <dbReference type="NCBI Taxonomy" id="2071872"/>
    <lineage>
        <taxon>Bacteria</taxon>
        <taxon>Pseudomonadati</taxon>
        <taxon>Pseudomonadota</taxon>
        <taxon>Alphaproteobacteria</taxon>
        <taxon>Hyphomicrobiales</taxon>
        <taxon>Devosiaceae</taxon>
        <taxon>Devosia</taxon>
    </lineage>
</organism>
<evidence type="ECO:0000256" key="1">
    <source>
        <dbReference type="ARBA" id="ARBA00005959"/>
    </source>
</evidence>
<dbReference type="InterPro" id="IPR028614">
    <property type="entry name" value="GDP_fucose/colitose_synth"/>
</dbReference>
<evidence type="ECO:0000256" key="3">
    <source>
        <dbReference type="ARBA" id="ARBA00023002"/>
    </source>
</evidence>
<name>A0ABQ5W529_9HYPH</name>
<keyword evidence="2 5" id="KW-0521">NADP</keyword>
<dbReference type="HAMAP" id="MF_00956">
    <property type="entry name" value="GDP_fucose_synth"/>
    <property type="match status" value="1"/>
</dbReference>
<evidence type="ECO:0000313" key="7">
    <source>
        <dbReference type="EMBL" id="GLQ54963.1"/>
    </source>
</evidence>
<feature type="binding site" evidence="5">
    <location>
        <begin position="110"/>
        <end position="113"/>
    </location>
    <ligand>
        <name>NADP(+)</name>
        <dbReference type="ChEBI" id="CHEBI:58349"/>
    </ligand>
</feature>